<dbReference type="GO" id="GO:0008270">
    <property type="term" value="F:zinc ion binding"/>
    <property type="evidence" value="ECO:0007669"/>
    <property type="project" value="UniProtKB-KW"/>
</dbReference>
<dbReference type="InterPro" id="IPR011009">
    <property type="entry name" value="Kinase-like_dom_sf"/>
</dbReference>
<dbReference type="PROSITE" id="PS50089">
    <property type="entry name" value="ZF_RING_2"/>
    <property type="match status" value="1"/>
</dbReference>
<dbReference type="GO" id="GO:0006048">
    <property type="term" value="P:UDP-N-acetylglucosamine biosynthetic process"/>
    <property type="evidence" value="ECO:0007669"/>
    <property type="project" value="TreeGrafter"/>
</dbReference>
<dbReference type="Proteomes" id="UP000298416">
    <property type="component" value="Unassembled WGS sequence"/>
</dbReference>
<dbReference type="SMART" id="SM00184">
    <property type="entry name" value="RING"/>
    <property type="match status" value="1"/>
</dbReference>
<reference evidence="6" key="1">
    <citation type="submission" date="2018-01" db="EMBL/GenBank/DDBJ databases">
        <authorList>
            <person name="Mao J.F."/>
        </authorList>
    </citation>
    <scope>NUCLEOTIDE SEQUENCE</scope>
    <source>
        <strain evidence="6">Huo1</strain>
        <tissue evidence="6">Leaf</tissue>
    </source>
</reference>
<gene>
    <name evidence="6" type="ORF">SASPL_148169</name>
</gene>
<dbReference type="InterPro" id="IPR036915">
    <property type="entry name" value="Cyclin-like_sf"/>
</dbReference>
<evidence type="ECO:0000256" key="4">
    <source>
        <dbReference type="PROSITE-ProRule" id="PRU00175"/>
    </source>
</evidence>
<dbReference type="SUPFAM" id="SSF56112">
    <property type="entry name" value="Protein kinase-like (PK-like)"/>
    <property type="match status" value="1"/>
</dbReference>
<evidence type="ECO:0000313" key="7">
    <source>
        <dbReference type="Proteomes" id="UP000298416"/>
    </source>
</evidence>
<reference evidence="6" key="2">
    <citation type="submission" date="2020-08" db="EMBL/GenBank/DDBJ databases">
        <title>Plant Genome Project.</title>
        <authorList>
            <person name="Zhang R.-G."/>
        </authorList>
    </citation>
    <scope>NUCLEOTIDE SEQUENCE</scope>
    <source>
        <strain evidence="6">Huo1</strain>
        <tissue evidence="6">Leaf</tissue>
    </source>
</reference>
<keyword evidence="3" id="KW-0862">Zinc</keyword>
<dbReference type="SUPFAM" id="SSF53448">
    <property type="entry name" value="Nucleotide-diphospho-sugar transferases"/>
    <property type="match status" value="1"/>
</dbReference>
<feature type="domain" description="RING-type" evidence="5">
    <location>
        <begin position="13"/>
        <end position="58"/>
    </location>
</feature>
<comment type="caution">
    <text evidence="6">The sequence shown here is derived from an EMBL/GenBank/DDBJ whole genome shotgun (WGS) entry which is preliminary data.</text>
</comment>
<organism evidence="6">
    <name type="scientific">Salvia splendens</name>
    <name type="common">Scarlet sage</name>
    <dbReference type="NCBI Taxonomy" id="180675"/>
    <lineage>
        <taxon>Eukaryota</taxon>
        <taxon>Viridiplantae</taxon>
        <taxon>Streptophyta</taxon>
        <taxon>Embryophyta</taxon>
        <taxon>Tracheophyta</taxon>
        <taxon>Spermatophyta</taxon>
        <taxon>Magnoliopsida</taxon>
        <taxon>eudicotyledons</taxon>
        <taxon>Gunneridae</taxon>
        <taxon>Pentapetalae</taxon>
        <taxon>asterids</taxon>
        <taxon>lamiids</taxon>
        <taxon>Lamiales</taxon>
        <taxon>Lamiaceae</taxon>
        <taxon>Nepetoideae</taxon>
        <taxon>Mentheae</taxon>
        <taxon>Salviinae</taxon>
        <taxon>Salvia</taxon>
        <taxon>Salvia subgen. Calosphace</taxon>
        <taxon>core Calosphace</taxon>
    </lineage>
</organism>
<evidence type="ECO:0000256" key="1">
    <source>
        <dbReference type="ARBA" id="ARBA00022723"/>
    </source>
</evidence>
<dbReference type="InterPro" id="IPR001841">
    <property type="entry name" value="Znf_RING"/>
</dbReference>
<dbReference type="GO" id="GO:0003977">
    <property type="term" value="F:UDP-N-acetylglucosamine diphosphorylase activity"/>
    <property type="evidence" value="ECO:0007669"/>
    <property type="project" value="TreeGrafter"/>
</dbReference>
<dbReference type="SUPFAM" id="SSF57850">
    <property type="entry name" value="RING/U-box"/>
    <property type="match status" value="1"/>
</dbReference>
<evidence type="ECO:0000256" key="3">
    <source>
        <dbReference type="ARBA" id="ARBA00022833"/>
    </source>
</evidence>
<dbReference type="Pfam" id="PF13445">
    <property type="entry name" value="zf-RING_UBOX"/>
    <property type="match status" value="1"/>
</dbReference>
<accession>A0A8X8W8M0</accession>
<dbReference type="InterPro" id="IPR029044">
    <property type="entry name" value="Nucleotide-diphossugar_trans"/>
</dbReference>
<protein>
    <recommendedName>
        <fullName evidence="5">RING-type domain-containing protein</fullName>
    </recommendedName>
</protein>
<dbReference type="PANTHER" id="PTHR11952:SF9">
    <property type="entry name" value="UDP-SUGAR PYROPHOSPHORYLASE"/>
    <property type="match status" value="1"/>
</dbReference>
<evidence type="ECO:0000313" key="6">
    <source>
        <dbReference type="EMBL" id="KAG6390435.1"/>
    </source>
</evidence>
<evidence type="ECO:0000256" key="2">
    <source>
        <dbReference type="ARBA" id="ARBA00022771"/>
    </source>
</evidence>
<dbReference type="Gene3D" id="3.90.550.10">
    <property type="entry name" value="Spore Coat Polysaccharide Biosynthesis Protein SpsA, Chain A"/>
    <property type="match status" value="2"/>
</dbReference>
<dbReference type="Gene3D" id="1.10.510.10">
    <property type="entry name" value="Transferase(Phosphotransferase) domain 1"/>
    <property type="match status" value="1"/>
</dbReference>
<dbReference type="PANTHER" id="PTHR11952">
    <property type="entry name" value="UDP- GLUCOSE PYROPHOSPHORYLASE"/>
    <property type="match status" value="1"/>
</dbReference>
<evidence type="ECO:0000259" key="5">
    <source>
        <dbReference type="PROSITE" id="PS50089"/>
    </source>
</evidence>
<sequence>MQVNDPPPEPQECPVCLQLYDATAAIPRVLSCGHTTCEVCLKLLPRPFPNTIRCTVCTLLLKLPNSLSSLPKNLDLLYFSSLLQRTRPLEEKTPIPPDFKGAESVYSPSVLKPWPYEFYCKWGRWILPKDCILIGGRPLDGKVLWCFESDRVVGCVFSENDHVGLIKVGIFMGGEDDSEIIKPSYESRILTFLWGMGEDERDKLGVVFKACFRVSSLGKAFGFWCNEEDRSVYIVCQKLASSSFIDCVFNRRKDEEERLIADEIRFWGVVGVEICEILMRLHLEGLTVGYLSLNCLGFDDFGRVCVDLSEVLKSGRRVSKNVEFGLKDMFLEHNAVFLCPEVLLQLFVKAGFELDSRNVSKVGPVSDVWSLASLLVCVLVGSSFEEEMESFLHYVVNAVKDEKGCDYDGLYLAWMGKVSALLKSRLGSDFASLLDVLCRCLGLEPGHRPLATELWKCLRGLVVKPQCDIGFTLKNENKNQESGGYIVLGDVCCMVDGTGHGSKGEEEAERDDARLRVEGDVVDGITRGDFKCLEVKGGDKIVSVWSLEFWIWSVREGAKAVEIASVASAVPTTPRKIEQQDHHFDIKRPVLILGVSYRVGNDDGLGKSYMKVSTNMSSNNKNVNDFVSYTGFQNDYDWYMRQRRFREFENTVEMKLLEDKSGQGDAKKWKKSAVKYYCDSNDSSIWWNTIKDDFKSIVGPIVRGLRALHAKEKSHGNLLNGVAIKKTQDNTLKGILFNMTSDSGNSSSREKRTQDIISDLNELIRWVLSYPFLQKTPPYSIPKFVEDCEKLCFLQLDHWEVVCAFDDYMVEREAKTSILFQPNPKVVSMVESMSTCDSLRIPDAEYVDNNDLAAMDSIERKAKKRPSAGFMERVQKDINASMRAILIDWLIEVSRLNASYPGGLASYITTAWELLADSKAGKNPSDGFSPSVPSGEILNFGDENFIQFENAGVREARKAAFVLVAGGLGERLGYYDGIKEKVACLDDNDARLAVDPNNKFQIQTKPHGHGDVHLLLYSTGLLKEWHAAGRKWVLFFQDTNGLLFKAVPSALGVSAIKEYHVNSLAVSRKAKEAIGGITKLTHKDFDIVCSSLRHKFWSWRSMVINVEYNQLDPSGYPDGDVNNETGYSNSVSVTSVYISFQIIYSAGMYEARVGFTVMEAWLAYAPVKNNPEDAAKVPKGNPYHSATSGEMAIYKANSLILREAGFKVNDPVQDVFNGQEVDDLALDGALVIDAVDDAEVKVGATVHNAGWAIEKVDYKDTSVPEEVRIRGFKIIKVEQLEKTYNEPGKYSLSP</sequence>
<dbReference type="InterPro" id="IPR039741">
    <property type="entry name" value="UDP-sugar_pyrophosphorylase"/>
</dbReference>
<dbReference type="SUPFAM" id="SSF47954">
    <property type="entry name" value="Cyclin-like"/>
    <property type="match status" value="1"/>
</dbReference>
<keyword evidence="1" id="KW-0479">Metal-binding</keyword>
<keyword evidence="7" id="KW-1185">Reference proteome</keyword>
<keyword evidence="2 4" id="KW-0863">Zinc-finger</keyword>
<dbReference type="InterPro" id="IPR013083">
    <property type="entry name" value="Znf_RING/FYVE/PHD"/>
</dbReference>
<dbReference type="Gene3D" id="2.160.10.30">
    <property type="match status" value="1"/>
</dbReference>
<dbReference type="InterPro" id="IPR027370">
    <property type="entry name" value="Znf-RING_euk"/>
</dbReference>
<proteinExistence type="predicted"/>
<name>A0A8X8W8M0_SALSN</name>
<dbReference type="Gene3D" id="3.30.40.10">
    <property type="entry name" value="Zinc/RING finger domain, C3HC4 (zinc finger)"/>
    <property type="match status" value="1"/>
</dbReference>
<dbReference type="EMBL" id="PNBA02000019">
    <property type="protein sequence ID" value="KAG6390435.1"/>
    <property type="molecule type" value="Genomic_DNA"/>
</dbReference>